<comment type="caution">
    <text evidence="1">The sequence shown here is derived from an EMBL/GenBank/DDBJ whole genome shotgun (WGS) entry which is preliminary data.</text>
</comment>
<organism evidence="1">
    <name type="scientific">bioreactor metagenome</name>
    <dbReference type="NCBI Taxonomy" id="1076179"/>
    <lineage>
        <taxon>unclassified sequences</taxon>
        <taxon>metagenomes</taxon>
        <taxon>ecological metagenomes</taxon>
    </lineage>
</organism>
<name>A0A645BY75_9ZZZZ</name>
<proteinExistence type="predicted"/>
<protein>
    <recommendedName>
        <fullName evidence="2">Outer membrane protein beta-barrel domain-containing protein</fullName>
    </recommendedName>
</protein>
<accession>A0A645BY75</accession>
<dbReference type="EMBL" id="VSSQ01023297">
    <property type="protein sequence ID" value="MPM70137.1"/>
    <property type="molecule type" value="Genomic_DNA"/>
</dbReference>
<reference evidence="1" key="1">
    <citation type="submission" date="2019-08" db="EMBL/GenBank/DDBJ databases">
        <authorList>
            <person name="Kucharzyk K."/>
            <person name="Murdoch R.W."/>
            <person name="Higgins S."/>
            <person name="Loffler F."/>
        </authorList>
    </citation>
    <scope>NUCLEOTIDE SEQUENCE</scope>
</reference>
<dbReference type="AlphaFoldDB" id="A0A645BY75"/>
<sequence length="202" mass="23074">MKKLALLLLLTSTLLFSQKKKKFDLDVVANIDAKMTLMTAVGNNSFSKLVRPFFGFGFGGNLMTPINYGVGLDVNFLYSNVIYGEESRYGNIGSPSIISFDFFLTHRDYLSEDFFLEEMAGFTFYRQTNLYIDEKSAKNVNLGSGINLGAKLVYMMTEPQQVFLSAKLNTYKTNIYNENKDIEKFYNQATFISFGLGYRYQF</sequence>
<evidence type="ECO:0008006" key="2">
    <source>
        <dbReference type="Google" id="ProtNLM"/>
    </source>
</evidence>
<gene>
    <name evidence="1" type="ORF">SDC9_117090</name>
</gene>
<evidence type="ECO:0000313" key="1">
    <source>
        <dbReference type="EMBL" id="MPM70137.1"/>
    </source>
</evidence>